<keyword evidence="1" id="KW-0812">Transmembrane</keyword>
<sequence length="78" mass="7809">MNNPVKDNDGTFIPCGDNVFACEPDAKNGIANCAAGKSLFSLVQGSLQTVVGESKAGVIAGPIVAGIAILPLIVGLLI</sequence>
<keyword evidence="1" id="KW-1133">Transmembrane helix</keyword>
<gene>
    <name evidence="2" type="ORF">E6O75_ATG03698</name>
</gene>
<keyword evidence="3" id="KW-1185">Reference proteome</keyword>
<accession>A0A4Z1PB41</accession>
<organism evidence="2 3">
    <name type="scientific">Venturia nashicola</name>
    <dbReference type="NCBI Taxonomy" id="86259"/>
    <lineage>
        <taxon>Eukaryota</taxon>
        <taxon>Fungi</taxon>
        <taxon>Dikarya</taxon>
        <taxon>Ascomycota</taxon>
        <taxon>Pezizomycotina</taxon>
        <taxon>Dothideomycetes</taxon>
        <taxon>Pleosporomycetidae</taxon>
        <taxon>Venturiales</taxon>
        <taxon>Venturiaceae</taxon>
        <taxon>Venturia</taxon>
    </lineage>
</organism>
<dbReference type="Proteomes" id="UP000298493">
    <property type="component" value="Unassembled WGS sequence"/>
</dbReference>
<evidence type="ECO:0000256" key="1">
    <source>
        <dbReference type="SAM" id="Phobius"/>
    </source>
</evidence>
<dbReference type="AlphaFoldDB" id="A0A4Z1PB41"/>
<evidence type="ECO:0000313" key="3">
    <source>
        <dbReference type="Proteomes" id="UP000298493"/>
    </source>
</evidence>
<name>A0A4Z1PB41_9PEZI</name>
<comment type="caution">
    <text evidence="2">The sequence shown here is derived from an EMBL/GenBank/DDBJ whole genome shotgun (WGS) entry which is preliminary data.</text>
</comment>
<proteinExistence type="predicted"/>
<dbReference type="EMBL" id="SNSC02000003">
    <property type="protein sequence ID" value="TID25835.1"/>
    <property type="molecule type" value="Genomic_DNA"/>
</dbReference>
<protein>
    <submittedName>
        <fullName evidence="2">Uncharacterized protein</fullName>
    </submittedName>
</protein>
<evidence type="ECO:0000313" key="2">
    <source>
        <dbReference type="EMBL" id="TID25835.1"/>
    </source>
</evidence>
<reference evidence="2 3" key="1">
    <citation type="submission" date="2019-04" db="EMBL/GenBank/DDBJ databases">
        <title>High contiguity whole genome sequence and gene annotation resource for two Venturia nashicola isolates.</title>
        <authorList>
            <person name="Prokchorchik M."/>
            <person name="Won K."/>
            <person name="Lee Y."/>
            <person name="Choi E.D."/>
            <person name="Segonzac C."/>
            <person name="Sohn K.H."/>
        </authorList>
    </citation>
    <scope>NUCLEOTIDE SEQUENCE [LARGE SCALE GENOMIC DNA]</scope>
    <source>
        <strain evidence="2 3">PRI2</strain>
    </source>
</reference>
<feature type="transmembrane region" description="Helical" evidence="1">
    <location>
        <begin position="56"/>
        <end position="77"/>
    </location>
</feature>
<keyword evidence="1" id="KW-0472">Membrane</keyword>